<protein>
    <submittedName>
        <fullName evidence="1">Uncharacterized protein</fullName>
    </submittedName>
</protein>
<evidence type="ECO:0000313" key="2">
    <source>
        <dbReference type="Proteomes" id="UP000299102"/>
    </source>
</evidence>
<name>A0A4C1Z289_EUMVA</name>
<dbReference type="EMBL" id="BGZK01001505">
    <property type="protein sequence ID" value="GBP81303.1"/>
    <property type="molecule type" value="Genomic_DNA"/>
</dbReference>
<dbReference type="Proteomes" id="UP000299102">
    <property type="component" value="Unassembled WGS sequence"/>
</dbReference>
<gene>
    <name evidence="1" type="ORF">EVAR_61794_1</name>
</gene>
<reference evidence="1 2" key="1">
    <citation type="journal article" date="2019" name="Commun. Biol.">
        <title>The bagworm genome reveals a unique fibroin gene that provides high tensile strength.</title>
        <authorList>
            <person name="Kono N."/>
            <person name="Nakamura H."/>
            <person name="Ohtoshi R."/>
            <person name="Tomita M."/>
            <person name="Numata K."/>
            <person name="Arakawa K."/>
        </authorList>
    </citation>
    <scope>NUCLEOTIDE SEQUENCE [LARGE SCALE GENOMIC DNA]</scope>
</reference>
<keyword evidence="2" id="KW-1185">Reference proteome</keyword>
<dbReference type="AlphaFoldDB" id="A0A4C1Z289"/>
<comment type="caution">
    <text evidence="1">The sequence shown here is derived from an EMBL/GenBank/DDBJ whole genome shotgun (WGS) entry which is preliminary data.</text>
</comment>
<proteinExistence type="predicted"/>
<organism evidence="1 2">
    <name type="scientific">Eumeta variegata</name>
    <name type="common">Bagworm moth</name>
    <name type="synonym">Eumeta japonica</name>
    <dbReference type="NCBI Taxonomy" id="151549"/>
    <lineage>
        <taxon>Eukaryota</taxon>
        <taxon>Metazoa</taxon>
        <taxon>Ecdysozoa</taxon>
        <taxon>Arthropoda</taxon>
        <taxon>Hexapoda</taxon>
        <taxon>Insecta</taxon>
        <taxon>Pterygota</taxon>
        <taxon>Neoptera</taxon>
        <taxon>Endopterygota</taxon>
        <taxon>Lepidoptera</taxon>
        <taxon>Glossata</taxon>
        <taxon>Ditrysia</taxon>
        <taxon>Tineoidea</taxon>
        <taxon>Psychidae</taxon>
        <taxon>Oiketicinae</taxon>
        <taxon>Eumeta</taxon>
    </lineage>
</organism>
<sequence length="74" mass="8138">MFFHTSDYYTIRTPLQIGPADPAACGYVSVCSLARPATAEYLLYSDSEAFRRYPDSDKSFGSEIRLGPPAAEVP</sequence>
<evidence type="ECO:0000313" key="1">
    <source>
        <dbReference type="EMBL" id="GBP81303.1"/>
    </source>
</evidence>
<accession>A0A4C1Z289</accession>